<keyword evidence="3" id="KW-0732">Signal</keyword>
<keyword evidence="2" id="KW-1003">Cell membrane</keyword>
<dbReference type="InterPro" id="IPR036179">
    <property type="entry name" value="Ig-like_dom_sf"/>
</dbReference>
<dbReference type="PANTHER" id="PTHR19433">
    <property type="entry name" value="T-CELL RECEPTOR ALPHA CHAIN V REGION-RELATED"/>
    <property type="match status" value="1"/>
</dbReference>
<evidence type="ECO:0000256" key="3">
    <source>
        <dbReference type="ARBA" id="ARBA00022729"/>
    </source>
</evidence>
<evidence type="ECO:0000313" key="10">
    <source>
        <dbReference type="Proteomes" id="UP000261360"/>
    </source>
</evidence>
<keyword evidence="7" id="KW-0325">Glycoprotein</keyword>
<keyword evidence="6" id="KW-1015">Disulfide bond</keyword>
<dbReference type="GeneTree" id="ENSGT00950000182968"/>
<name>A0A3B4X215_SERLL</name>
<keyword evidence="10" id="KW-1185">Reference proteome</keyword>
<comment type="subcellular location">
    <subcellularLocation>
        <location evidence="1">Cell membrane</location>
    </subcellularLocation>
</comment>
<dbReference type="Ensembl" id="ENSSLDT00000007106.1">
    <property type="protein sequence ID" value="ENSSLDP00000006883.1"/>
    <property type="gene ID" value="ENSSLDG00000005481.1"/>
</dbReference>
<dbReference type="CDD" id="cd00099">
    <property type="entry name" value="IgV"/>
    <property type="match status" value="1"/>
</dbReference>
<dbReference type="AlphaFoldDB" id="A0A3B4X215"/>
<reference evidence="9" key="2">
    <citation type="submission" date="2025-09" db="UniProtKB">
        <authorList>
            <consortium name="Ensembl"/>
        </authorList>
    </citation>
    <scope>IDENTIFICATION</scope>
</reference>
<dbReference type="InterPro" id="IPR013783">
    <property type="entry name" value="Ig-like_fold"/>
</dbReference>
<reference evidence="9" key="1">
    <citation type="submission" date="2025-08" db="UniProtKB">
        <authorList>
            <consortium name="Ensembl"/>
        </authorList>
    </citation>
    <scope>IDENTIFICATION</scope>
</reference>
<evidence type="ECO:0000256" key="1">
    <source>
        <dbReference type="ARBA" id="ARBA00004236"/>
    </source>
</evidence>
<evidence type="ECO:0000256" key="7">
    <source>
        <dbReference type="ARBA" id="ARBA00023180"/>
    </source>
</evidence>
<evidence type="ECO:0000256" key="5">
    <source>
        <dbReference type="ARBA" id="ARBA00023136"/>
    </source>
</evidence>
<sequence>MAVDLLSDFTSIYRIKNLDLQLTNQTSSRCDLWHQICHVSNQYVCTVVQSKGKQPSNSSPWCCSVRKSLYTAKMLYWYKQTLGQRPRRISSFYKHDKSGTFTDEFKNNQRFSLETNNGKNHLTISGLHISDSATYYC</sequence>
<evidence type="ECO:0000256" key="4">
    <source>
        <dbReference type="ARBA" id="ARBA00022859"/>
    </source>
</evidence>
<feature type="domain" description="Ig-like" evidence="8">
    <location>
        <begin position="63"/>
        <end position="137"/>
    </location>
</feature>
<dbReference type="InterPro" id="IPR013106">
    <property type="entry name" value="Ig_V-set"/>
</dbReference>
<evidence type="ECO:0000256" key="6">
    <source>
        <dbReference type="ARBA" id="ARBA00023157"/>
    </source>
</evidence>
<dbReference type="Gene3D" id="2.60.40.10">
    <property type="entry name" value="Immunoglobulins"/>
    <property type="match status" value="1"/>
</dbReference>
<dbReference type="STRING" id="1841481.ENSSLDP00000006883"/>
<dbReference type="PROSITE" id="PS50835">
    <property type="entry name" value="IG_LIKE"/>
    <property type="match status" value="1"/>
</dbReference>
<keyword evidence="5" id="KW-0472">Membrane</keyword>
<dbReference type="InterPro" id="IPR052051">
    <property type="entry name" value="TCR_complex_component"/>
</dbReference>
<protein>
    <recommendedName>
        <fullName evidence="8">Ig-like domain-containing protein</fullName>
    </recommendedName>
</protein>
<keyword evidence="4" id="KW-0391">Immunity</keyword>
<dbReference type="GO" id="GO:0005886">
    <property type="term" value="C:plasma membrane"/>
    <property type="evidence" value="ECO:0007669"/>
    <property type="project" value="UniProtKB-SubCell"/>
</dbReference>
<evidence type="ECO:0000256" key="2">
    <source>
        <dbReference type="ARBA" id="ARBA00022475"/>
    </source>
</evidence>
<dbReference type="InterPro" id="IPR007110">
    <property type="entry name" value="Ig-like_dom"/>
</dbReference>
<dbReference type="SUPFAM" id="SSF48726">
    <property type="entry name" value="Immunoglobulin"/>
    <property type="match status" value="1"/>
</dbReference>
<accession>A0A3B4X215</accession>
<dbReference type="GO" id="GO:0009617">
    <property type="term" value="P:response to bacterium"/>
    <property type="evidence" value="ECO:0007669"/>
    <property type="project" value="TreeGrafter"/>
</dbReference>
<dbReference type="PANTHER" id="PTHR19433:SF127">
    <property type="entry name" value="NITR9"/>
    <property type="match status" value="1"/>
</dbReference>
<proteinExistence type="predicted"/>
<dbReference type="Proteomes" id="UP000261360">
    <property type="component" value="Unplaced"/>
</dbReference>
<organism evidence="9 10">
    <name type="scientific">Seriola lalandi dorsalis</name>
    <dbReference type="NCBI Taxonomy" id="1841481"/>
    <lineage>
        <taxon>Eukaryota</taxon>
        <taxon>Metazoa</taxon>
        <taxon>Chordata</taxon>
        <taxon>Craniata</taxon>
        <taxon>Vertebrata</taxon>
        <taxon>Euteleostomi</taxon>
        <taxon>Actinopterygii</taxon>
        <taxon>Neopterygii</taxon>
        <taxon>Teleostei</taxon>
        <taxon>Neoteleostei</taxon>
        <taxon>Acanthomorphata</taxon>
        <taxon>Carangaria</taxon>
        <taxon>Carangiformes</taxon>
        <taxon>Carangidae</taxon>
        <taxon>Seriola</taxon>
    </lineage>
</organism>
<evidence type="ECO:0000313" key="9">
    <source>
        <dbReference type="Ensembl" id="ENSSLDP00000006883.1"/>
    </source>
</evidence>
<evidence type="ECO:0000259" key="8">
    <source>
        <dbReference type="PROSITE" id="PS50835"/>
    </source>
</evidence>
<dbReference type="GO" id="GO:0002376">
    <property type="term" value="P:immune system process"/>
    <property type="evidence" value="ECO:0007669"/>
    <property type="project" value="UniProtKB-KW"/>
</dbReference>
<dbReference type="Pfam" id="PF07686">
    <property type="entry name" value="V-set"/>
    <property type="match status" value="1"/>
</dbReference>